<dbReference type="RefSeq" id="WP_310902334.1">
    <property type="nucleotide sequence ID" value="NZ_JAMQOS010000010.1"/>
</dbReference>
<evidence type="ECO:0000313" key="2">
    <source>
        <dbReference type="EMBL" id="MDS0284668.1"/>
    </source>
</evidence>
<feature type="region of interest" description="Disordered" evidence="1">
    <location>
        <begin position="1"/>
        <end position="33"/>
    </location>
</feature>
<reference evidence="2 3" key="1">
    <citation type="submission" date="2022-06" db="EMBL/GenBank/DDBJ databases">
        <title>Halomicroarcula sp. a new haloarchaeum isolate from saline soil.</title>
        <authorList>
            <person name="Strakova D."/>
            <person name="Galisteo C."/>
            <person name="Sanchez-Porro C."/>
            <person name="Ventosa A."/>
        </authorList>
    </citation>
    <scope>NUCLEOTIDE SEQUENCE [LARGE SCALE GENOMIC DNA]</scope>
    <source>
        <strain evidence="2 3">S3CR25-11</strain>
    </source>
</reference>
<keyword evidence="3" id="KW-1185">Reference proteome</keyword>
<sequence length="167" mass="17096">MTSNKIVMGGPEADEKEGEATESITPGHLIEPANGDYEQFKKHATAAGPAEPLVATKAAYSGDPTTSAEAVEDAYANGEYMFAAGLKRFNRSLGLVFGGSNAAGAGADVATNANISEGDLLVSYGNGALRKYDPGNGDSPGAVVGRAREDVDNSGSATQARIVWEAI</sequence>
<name>A0ABU2FV72_9EURY</name>
<protein>
    <submittedName>
        <fullName evidence="2">Uncharacterized protein</fullName>
    </submittedName>
</protein>
<evidence type="ECO:0000256" key="1">
    <source>
        <dbReference type="SAM" id="MobiDB-lite"/>
    </source>
</evidence>
<proteinExistence type="predicted"/>
<accession>A0ABU2FV72</accession>
<organism evidence="2 3">
    <name type="scientific">Haloarcula onubensis</name>
    <dbReference type="NCBI Taxonomy" id="2950539"/>
    <lineage>
        <taxon>Archaea</taxon>
        <taxon>Methanobacteriati</taxon>
        <taxon>Methanobacteriota</taxon>
        <taxon>Stenosarchaea group</taxon>
        <taxon>Halobacteria</taxon>
        <taxon>Halobacteriales</taxon>
        <taxon>Haloarculaceae</taxon>
        <taxon>Haloarcula</taxon>
    </lineage>
</organism>
<dbReference type="Proteomes" id="UP001268864">
    <property type="component" value="Unassembled WGS sequence"/>
</dbReference>
<comment type="caution">
    <text evidence="2">The sequence shown here is derived from an EMBL/GenBank/DDBJ whole genome shotgun (WGS) entry which is preliminary data.</text>
</comment>
<dbReference type="EMBL" id="JAMQOS010000010">
    <property type="protein sequence ID" value="MDS0284668.1"/>
    <property type="molecule type" value="Genomic_DNA"/>
</dbReference>
<evidence type="ECO:0000313" key="3">
    <source>
        <dbReference type="Proteomes" id="UP001268864"/>
    </source>
</evidence>
<gene>
    <name evidence="2" type="ORF">NDI86_21440</name>
</gene>